<dbReference type="Pfam" id="PF09335">
    <property type="entry name" value="VTT_dom"/>
    <property type="match status" value="1"/>
</dbReference>
<protein>
    <recommendedName>
        <fullName evidence="3">VTT domain-containing protein</fullName>
    </recommendedName>
</protein>
<dbReference type="KEGG" id="aarg:Aargi30884_06310"/>
<feature type="transmembrane region" description="Helical" evidence="2">
    <location>
        <begin position="43"/>
        <end position="65"/>
    </location>
</feature>
<dbReference type="PANTHER" id="PTHR42709:SF11">
    <property type="entry name" value="DEDA FAMILY PROTEIN"/>
    <property type="match status" value="1"/>
</dbReference>
<keyword evidence="2" id="KW-1133">Transmembrane helix</keyword>
<accession>A0A6N4TFN4</accession>
<name>A0A6N4TFN4_9FIRM</name>
<keyword evidence="2" id="KW-0472">Membrane</keyword>
<dbReference type="AlphaFoldDB" id="A0A6N4TFN4"/>
<proteinExistence type="inferred from homology"/>
<organism evidence="4 5">
    <name type="scientific">Amedibacterium intestinale</name>
    <dbReference type="NCBI Taxonomy" id="2583452"/>
    <lineage>
        <taxon>Bacteria</taxon>
        <taxon>Bacillati</taxon>
        <taxon>Bacillota</taxon>
        <taxon>Erysipelotrichia</taxon>
        <taxon>Erysipelotrichales</taxon>
        <taxon>Erysipelotrichaceae</taxon>
        <taxon>Amedibacterium</taxon>
    </lineage>
</organism>
<dbReference type="InterPro" id="IPR032816">
    <property type="entry name" value="VTT_dom"/>
</dbReference>
<gene>
    <name evidence="4" type="ORF">Aargi30884_06310</name>
</gene>
<reference evidence="5" key="1">
    <citation type="submission" date="2019-05" db="EMBL/GenBank/DDBJ databases">
        <title>Complete genome sequencing of Absiella argi strain JCM 30884.</title>
        <authorList>
            <person name="Sakamoto M."/>
            <person name="Murakami T."/>
            <person name="Mori H."/>
        </authorList>
    </citation>
    <scope>NUCLEOTIDE SEQUENCE [LARGE SCALE GENOMIC DNA]</scope>
    <source>
        <strain evidence="5">JCM 30884</strain>
    </source>
</reference>
<keyword evidence="5" id="KW-1185">Reference proteome</keyword>
<evidence type="ECO:0000313" key="4">
    <source>
        <dbReference type="EMBL" id="BBK21728.1"/>
    </source>
</evidence>
<feature type="transmembrane region" description="Helical" evidence="2">
    <location>
        <begin position="155"/>
        <end position="173"/>
    </location>
</feature>
<feature type="transmembrane region" description="Helical" evidence="2">
    <location>
        <begin position="92"/>
        <end position="114"/>
    </location>
</feature>
<dbReference type="GO" id="GO:0005886">
    <property type="term" value="C:plasma membrane"/>
    <property type="evidence" value="ECO:0007669"/>
    <property type="project" value="TreeGrafter"/>
</dbReference>
<dbReference type="EMBL" id="AP019695">
    <property type="protein sequence ID" value="BBK21728.1"/>
    <property type="molecule type" value="Genomic_DNA"/>
</dbReference>
<evidence type="ECO:0000313" key="5">
    <source>
        <dbReference type="Proteomes" id="UP000464754"/>
    </source>
</evidence>
<dbReference type="InterPro" id="IPR051311">
    <property type="entry name" value="DedA_domain"/>
</dbReference>
<evidence type="ECO:0000259" key="3">
    <source>
        <dbReference type="Pfam" id="PF09335"/>
    </source>
</evidence>
<feature type="domain" description="VTT" evidence="3">
    <location>
        <begin position="46"/>
        <end position="142"/>
    </location>
</feature>
<dbReference type="PANTHER" id="PTHR42709">
    <property type="entry name" value="ALKALINE PHOSPHATASE LIKE PROTEIN"/>
    <property type="match status" value="1"/>
</dbReference>
<feature type="transmembrane region" description="Helical" evidence="2">
    <location>
        <begin position="5"/>
        <end position="23"/>
    </location>
</feature>
<evidence type="ECO:0000256" key="1">
    <source>
        <dbReference type="ARBA" id="ARBA00010792"/>
    </source>
</evidence>
<dbReference type="RefSeq" id="WP_163051501.1">
    <property type="nucleotide sequence ID" value="NZ_AP019695.1"/>
</dbReference>
<comment type="similarity">
    <text evidence="1">Belongs to the DedA family.</text>
</comment>
<evidence type="ECO:0000256" key="2">
    <source>
        <dbReference type="SAM" id="Phobius"/>
    </source>
</evidence>
<keyword evidence="2" id="KW-0812">Transmembrane</keyword>
<sequence>MQDFFLIWQDVGLLLYSVLKAFLPLPSLEVILTPLCLKNPQKWVIYAMEGAIGTCVGGAIGYMIAKLLGKKAFSSLVSEEDMKKGEDMVKRYGVVAVFIGGITPLPDFLLAYLAGFTHMSLPLFLISDGSARLLRSLVVCYGLKTLKTILPFDTFGIWFSLFILVYFLFKWGYKRVRTYHIKK</sequence>
<dbReference type="Proteomes" id="UP000464754">
    <property type="component" value="Chromosome"/>
</dbReference>